<dbReference type="Proteomes" id="UP000316968">
    <property type="component" value="Chromosome"/>
</dbReference>
<proteinExistence type="predicted"/>
<gene>
    <name evidence="1" type="ORF">FFV09_18435</name>
</gene>
<protein>
    <submittedName>
        <fullName evidence="1">Uncharacterized protein</fullName>
    </submittedName>
</protein>
<reference evidence="1 2" key="1">
    <citation type="submission" date="2019-06" db="EMBL/GenBank/DDBJ databases">
        <title>Saccharibacillus brassicae sp. nov., an endophytic bacterium isolated from Chinese cabbage seeds (Brassica pekinensis).</title>
        <authorList>
            <person name="Jiang L."/>
            <person name="Lee J."/>
            <person name="Kim S.W."/>
        </authorList>
    </citation>
    <scope>NUCLEOTIDE SEQUENCE [LARGE SCALE GENOMIC DNA]</scope>
    <source>
        <strain evidence="2">KCTC 43072 / ATSA2</strain>
    </source>
</reference>
<organism evidence="1 2">
    <name type="scientific">Saccharibacillus brassicae</name>
    <dbReference type="NCBI Taxonomy" id="2583377"/>
    <lineage>
        <taxon>Bacteria</taxon>
        <taxon>Bacillati</taxon>
        <taxon>Bacillota</taxon>
        <taxon>Bacilli</taxon>
        <taxon>Bacillales</taxon>
        <taxon>Paenibacillaceae</taxon>
        <taxon>Saccharibacillus</taxon>
    </lineage>
</organism>
<dbReference type="RefSeq" id="WP_141449189.1">
    <property type="nucleotide sequence ID" value="NZ_CP041217.1"/>
</dbReference>
<evidence type="ECO:0000313" key="1">
    <source>
        <dbReference type="EMBL" id="QDH22647.1"/>
    </source>
</evidence>
<name>A0A4Y6V2D7_SACBS</name>
<dbReference type="EMBL" id="CP041217">
    <property type="protein sequence ID" value="QDH22647.1"/>
    <property type="molecule type" value="Genomic_DNA"/>
</dbReference>
<sequence>MQIVAGDHTEFDIRCMVILGAYMKHWGMPEWRKKLWAVDKSDKSSFTIFLLPRLIFRLALPR</sequence>
<dbReference type="OrthoDB" id="2650436at2"/>
<dbReference type="AlphaFoldDB" id="A0A4Y6V2D7"/>
<evidence type="ECO:0000313" key="2">
    <source>
        <dbReference type="Proteomes" id="UP000316968"/>
    </source>
</evidence>
<keyword evidence="2" id="KW-1185">Reference proteome</keyword>
<accession>A0A4Y6V2D7</accession>
<dbReference type="KEGG" id="saca:FFV09_18435"/>